<reference evidence="2" key="1">
    <citation type="submission" date="2025-08" db="UniProtKB">
        <authorList>
            <consortium name="RefSeq"/>
        </authorList>
    </citation>
    <scope>IDENTIFICATION</scope>
</reference>
<evidence type="ECO:0000313" key="1">
    <source>
        <dbReference type="Proteomes" id="UP000695022"/>
    </source>
</evidence>
<keyword evidence="1" id="KW-1185">Reference proteome</keyword>
<dbReference type="GeneID" id="106805128"/>
<name>A0ABM1DQ75_PRICU</name>
<organism evidence="1 2">
    <name type="scientific">Priapulus caudatus</name>
    <name type="common">Priapulid worm</name>
    <dbReference type="NCBI Taxonomy" id="37621"/>
    <lineage>
        <taxon>Eukaryota</taxon>
        <taxon>Metazoa</taxon>
        <taxon>Ecdysozoa</taxon>
        <taxon>Scalidophora</taxon>
        <taxon>Priapulida</taxon>
        <taxon>Priapulimorpha</taxon>
        <taxon>Priapulimorphida</taxon>
        <taxon>Priapulidae</taxon>
        <taxon>Priapulus</taxon>
    </lineage>
</organism>
<dbReference type="Proteomes" id="UP000695022">
    <property type="component" value="Unplaced"/>
</dbReference>
<gene>
    <name evidence="2" type="primary">LOC106805128</name>
</gene>
<sequence length="147" mass="16507">MKLRPAQTLGKHIKVKVSLLKANEEVVFVDFNGVGSNKVNWFSQDRILRSSFSDLPYSASMNYASIAGSGAKGQRRFFLQKNYGGCDVDAGWVVIADRLKPGGSDPCWWEQVKHVERPAFLYCPKESNCKNKEYVAADTFLILVQRA</sequence>
<dbReference type="RefSeq" id="XP_014662096.1">
    <property type="nucleotide sequence ID" value="XM_014806610.1"/>
</dbReference>
<proteinExistence type="predicted"/>
<accession>A0ABM1DQ75</accession>
<protein>
    <submittedName>
        <fullName evidence="2">Uncharacterized protein LOC106805128</fullName>
    </submittedName>
</protein>
<evidence type="ECO:0000313" key="2">
    <source>
        <dbReference type="RefSeq" id="XP_014662096.1"/>
    </source>
</evidence>